<feature type="domain" description="ACT" evidence="15">
    <location>
        <begin position="11"/>
        <end position="89"/>
    </location>
</feature>
<dbReference type="PANTHER" id="PTHR43344:SF2">
    <property type="entry name" value="PHOSPHOSERINE PHOSPHATASE"/>
    <property type="match status" value="1"/>
</dbReference>
<keyword evidence="10" id="KW-0718">Serine biosynthesis</keyword>
<evidence type="ECO:0000256" key="5">
    <source>
        <dbReference type="ARBA" id="ARBA00015196"/>
    </source>
</evidence>
<comment type="catalytic activity">
    <reaction evidence="12">
        <text>O-phospho-L-serine + H2O = L-serine + phosphate</text>
        <dbReference type="Rhea" id="RHEA:21208"/>
        <dbReference type="ChEBI" id="CHEBI:15377"/>
        <dbReference type="ChEBI" id="CHEBI:33384"/>
        <dbReference type="ChEBI" id="CHEBI:43474"/>
        <dbReference type="ChEBI" id="CHEBI:57524"/>
        <dbReference type="EC" id="3.1.3.3"/>
    </reaction>
</comment>
<evidence type="ECO:0000256" key="7">
    <source>
        <dbReference type="ARBA" id="ARBA00022723"/>
    </source>
</evidence>
<comment type="catalytic activity">
    <reaction evidence="13">
        <text>O-phospho-D-serine + H2O = D-serine + phosphate</text>
        <dbReference type="Rhea" id="RHEA:24873"/>
        <dbReference type="ChEBI" id="CHEBI:15377"/>
        <dbReference type="ChEBI" id="CHEBI:35247"/>
        <dbReference type="ChEBI" id="CHEBI:43474"/>
        <dbReference type="ChEBI" id="CHEBI:58680"/>
        <dbReference type="EC" id="3.1.3.3"/>
    </reaction>
</comment>
<dbReference type="UniPathway" id="UPA00135">
    <property type="reaction ID" value="UER00198"/>
</dbReference>
<name>A0A1Y5F8L5_9BACT</name>
<evidence type="ECO:0000256" key="13">
    <source>
        <dbReference type="ARBA" id="ARBA00048523"/>
    </source>
</evidence>
<feature type="active site" description="Proton donor" evidence="14">
    <location>
        <position position="193"/>
    </location>
</feature>
<dbReference type="SFLD" id="SFLDF00029">
    <property type="entry name" value="phosphoserine_phosphatase"/>
    <property type="match status" value="1"/>
</dbReference>
<dbReference type="SFLD" id="SFLDS00003">
    <property type="entry name" value="Haloacid_Dehalogenase"/>
    <property type="match status" value="1"/>
</dbReference>
<dbReference type="Pfam" id="PF21086">
    <property type="entry name" value="ACT_PSP_2"/>
    <property type="match status" value="1"/>
</dbReference>
<dbReference type="InterPro" id="IPR036412">
    <property type="entry name" value="HAD-like_sf"/>
</dbReference>
<evidence type="ECO:0000256" key="8">
    <source>
        <dbReference type="ARBA" id="ARBA00022801"/>
    </source>
</evidence>
<dbReference type="PROSITE" id="PS51671">
    <property type="entry name" value="ACT"/>
    <property type="match status" value="1"/>
</dbReference>
<evidence type="ECO:0000256" key="1">
    <source>
        <dbReference type="ARBA" id="ARBA00001946"/>
    </source>
</evidence>
<accession>A0A1Y5F8L5</accession>
<dbReference type="NCBIfam" id="TIGR01488">
    <property type="entry name" value="HAD-SF-IB"/>
    <property type="match status" value="1"/>
</dbReference>
<evidence type="ECO:0000256" key="12">
    <source>
        <dbReference type="ARBA" id="ARBA00048138"/>
    </source>
</evidence>
<evidence type="ECO:0000256" key="2">
    <source>
        <dbReference type="ARBA" id="ARBA00005135"/>
    </source>
</evidence>
<dbReference type="InterPro" id="IPR045865">
    <property type="entry name" value="ACT-like_dom_sf"/>
</dbReference>
<protein>
    <recommendedName>
        <fullName evidence="5">Phosphoserine phosphatase</fullName>
        <ecNumber evidence="4">3.1.3.3</ecNumber>
    </recommendedName>
    <alternativeName>
        <fullName evidence="11">O-phosphoserine phosphohydrolase</fullName>
    </alternativeName>
</protein>
<dbReference type="SFLD" id="SFLDG01136">
    <property type="entry name" value="C1.6:_Phosphoserine_Phosphatas"/>
    <property type="match status" value="1"/>
</dbReference>
<dbReference type="SFLD" id="SFLDG01137">
    <property type="entry name" value="C1.6.1:_Phosphoserine_Phosphat"/>
    <property type="match status" value="1"/>
</dbReference>
<dbReference type="GO" id="GO:0000287">
    <property type="term" value="F:magnesium ion binding"/>
    <property type="evidence" value="ECO:0007669"/>
    <property type="project" value="TreeGrafter"/>
</dbReference>
<keyword evidence="7" id="KW-0479">Metal-binding</keyword>
<comment type="cofactor">
    <cofactor evidence="1">
        <name>Mg(2+)</name>
        <dbReference type="ChEBI" id="CHEBI:18420"/>
    </cofactor>
</comment>
<dbReference type="NCBIfam" id="TIGR00338">
    <property type="entry name" value="serB"/>
    <property type="match status" value="1"/>
</dbReference>
<dbReference type="GO" id="GO:0036424">
    <property type="term" value="F:L-phosphoserine phosphatase activity"/>
    <property type="evidence" value="ECO:0007669"/>
    <property type="project" value="InterPro"/>
</dbReference>
<dbReference type="InterPro" id="IPR002912">
    <property type="entry name" value="ACT_dom"/>
</dbReference>
<dbReference type="CDD" id="cd07500">
    <property type="entry name" value="HAD_PSP"/>
    <property type="match status" value="1"/>
</dbReference>
<evidence type="ECO:0000256" key="6">
    <source>
        <dbReference type="ARBA" id="ARBA00022605"/>
    </source>
</evidence>
<gene>
    <name evidence="16" type="ORF">A9Q84_13145</name>
</gene>
<evidence type="ECO:0000256" key="3">
    <source>
        <dbReference type="ARBA" id="ARBA00009184"/>
    </source>
</evidence>
<reference evidence="17" key="1">
    <citation type="journal article" date="2017" name="Proc. Natl. Acad. Sci. U.S.A.">
        <title>Simulation of Deepwater Horizon oil plume reveals substrate specialization within a complex community of hydrocarbon-degraders.</title>
        <authorList>
            <person name="Hu P."/>
            <person name="Dubinsky E.A."/>
            <person name="Probst A.J."/>
            <person name="Wang J."/>
            <person name="Sieber C.M.K."/>
            <person name="Tom L.M."/>
            <person name="Gardinali P."/>
            <person name="Banfield J.F."/>
            <person name="Atlas R.M."/>
            <person name="Andersen G.L."/>
        </authorList>
    </citation>
    <scope>NUCLEOTIDE SEQUENCE [LARGE SCALE GENOMIC DNA]</scope>
</reference>
<feature type="active site" description="Nucleophile" evidence="14">
    <location>
        <position position="191"/>
    </location>
</feature>
<evidence type="ECO:0000313" key="17">
    <source>
        <dbReference type="Proteomes" id="UP000196531"/>
    </source>
</evidence>
<dbReference type="EC" id="3.1.3.3" evidence="4"/>
<comment type="pathway">
    <text evidence="2">Amino-acid biosynthesis; L-serine biosynthesis; L-serine from 3-phospho-D-glycerate: step 3/3.</text>
</comment>
<keyword evidence="9" id="KW-0460">Magnesium</keyword>
<keyword evidence="8" id="KW-0378">Hydrolase</keyword>
<dbReference type="Pfam" id="PF00702">
    <property type="entry name" value="Hydrolase"/>
    <property type="match status" value="1"/>
</dbReference>
<dbReference type="PANTHER" id="PTHR43344">
    <property type="entry name" value="PHOSPHOSERINE PHOSPHATASE"/>
    <property type="match status" value="1"/>
</dbReference>
<dbReference type="SUPFAM" id="SSF55021">
    <property type="entry name" value="ACT-like"/>
    <property type="match status" value="1"/>
</dbReference>
<evidence type="ECO:0000256" key="9">
    <source>
        <dbReference type="ARBA" id="ARBA00022842"/>
    </source>
</evidence>
<evidence type="ECO:0000259" key="15">
    <source>
        <dbReference type="PROSITE" id="PS51671"/>
    </source>
</evidence>
<dbReference type="Gene3D" id="3.30.70.260">
    <property type="match status" value="1"/>
</dbReference>
<dbReference type="AlphaFoldDB" id="A0A1Y5F8L5"/>
<dbReference type="CDD" id="cd04870">
    <property type="entry name" value="ACT_PSP_1"/>
    <property type="match status" value="1"/>
</dbReference>
<dbReference type="GO" id="GO:0005737">
    <property type="term" value="C:cytoplasm"/>
    <property type="evidence" value="ECO:0007669"/>
    <property type="project" value="TreeGrafter"/>
</dbReference>
<dbReference type="InterPro" id="IPR050582">
    <property type="entry name" value="HAD-like_SerB"/>
</dbReference>
<sequence length="399" mass="44047">MPKKLNGREVLIKVSGPDHPGITKELMGIIKKTNNPLLDMGQSVTHGLLSLSFVIRVSEENNENDHVLKDLLFAANNMDLKLDYKIVEAQEICNDKTEKFILNCVSVEEIQADFVCDIATVLAEHGINIKRIDKVSPRAFRSLEISTEVPVGLDWHKVKSELITTSNGHRVDVAFLKDNVYRRSKRLIVFDMDSTLIQTEVIDELADACGVGEEVKAITEQAMNGEIDFDESLIKRVSKLKGLKAEKMQHILDNLPLTPGVEDFMKTIKSLGYKVAVISGGFTFFANALKEKLGLDYSFANELEIIDGELTGKVVGTIINAEQKAMLVNLISQQENISLEQVVAIGDGANDLPMLAIAGLGIAFHAKEIVKKEAQQHMSHGPMTSILYFLGIPGHEDVV</sequence>
<evidence type="ECO:0000256" key="11">
    <source>
        <dbReference type="ARBA" id="ARBA00031693"/>
    </source>
</evidence>
<evidence type="ECO:0000256" key="14">
    <source>
        <dbReference type="PIRSR" id="PIRSR604469-1"/>
    </source>
</evidence>
<organism evidence="16 17">
    <name type="scientific">Halobacteriovorax marinus</name>
    <dbReference type="NCBI Taxonomy" id="97084"/>
    <lineage>
        <taxon>Bacteria</taxon>
        <taxon>Pseudomonadati</taxon>
        <taxon>Bdellovibrionota</taxon>
        <taxon>Bacteriovoracia</taxon>
        <taxon>Bacteriovoracales</taxon>
        <taxon>Halobacteriovoraceae</taxon>
        <taxon>Halobacteriovorax</taxon>
    </lineage>
</organism>
<dbReference type="SUPFAM" id="SSF56784">
    <property type="entry name" value="HAD-like"/>
    <property type="match status" value="1"/>
</dbReference>
<dbReference type="InterPro" id="IPR023214">
    <property type="entry name" value="HAD_sf"/>
</dbReference>
<proteinExistence type="inferred from homology"/>
<dbReference type="SFLD" id="SFLDG01129">
    <property type="entry name" value="C1.5:_HAD__Beta-PGM__Phosphata"/>
    <property type="match status" value="1"/>
</dbReference>
<comment type="caution">
    <text evidence="16">The sequence shown here is derived from an EMBL/GenBank/DDBJ whole genome shotgun (WGS) entry which is preliminary data.</text>
</comment>
<evidence type="ECO:0000256" key="10">
    <source>
        <dbReference type="ARBA" id="ARBA00023299"/>
    </source>
</evidence>
<dbReference type="InterPro" id="IPR004469">
    <property type="entry name" value="PSP"/>
</dbReference>
<dbReference type="Gene3D" id="3.40.50.1000">
    <property type="entry name" value="HAD superfamily/HAD-like"/>
    <property type="match status" value="1"/>
</dbReference>
<evidence type="ECO:0000313" key="16">
    <source>
        <dbReference type="EMBL" id="OUR97266.1"/>
    </source>
</evidence>
<dbReference type="Proteomes" id="UP000196531">
    <property type="component" value="Unassembled WGS sequence"/>
</dbReference>
<dbReference type="EMBL" id="MAAO01000006">
    <property type="protein sequence ID" value="OUR97266.1"/>
    <property type="molecule type" value="Genomic_DNA"/>
</dbReference>
<dbReference type="Pfam" id="PF13740">
    <property type="entry name" value="ACT_6"/>
    <property type="match status" value="1"/>
</dbReference>
<dbReference type="PRINTS" id="PR00119">
    <property type="entry name" value="CATATPASE"/>
</dbReference>
<dbReference type="InterPro" id="IPR049148">
    <property type="entry name" value="PSP_ACT"/>
</dbReference>
<comment type="similarity">
    <text evidence="3">Belongs to the HAD-like hydrolase superfamily. SerB family.</text>
</comment>
<evidence type="ECO:0000256" key="4">
    <source>
        <dbReference type="ARBA" id="ARBA00012640"/>
    </source>
</evidence>
<dbReference type="GO" id="GO:0006564">
    <property type="term" value="P:L-serine biosynthetic process"/>
    <property type="evidence" value="ECO:0007669"/>
    <property type="project" value="UniProtKB-KW"/>
</dbReference>
<keyword evidence="6" id="KW-0028">Amino-acid biosynthesis</keyword>